<dbReference type="Proteomes" id="UP001358586">
    <property type="component" value="Chromosome 6"/>
</dbReference>
<sequence>MGLLTQAVSRDVASQCCLHKLSSCIITHDLERLVENVNELNPTKPGEPIEPKTNESSNKSETEVNLVIETEAAKSKEELNNLESIKEPEVFEPREETNVDEPVESSLNLELTIPMPTSLNTVKKSKLSIMMDMMKFMHNQQQAY</sequence>
<accession>A0ABR0PKR1</accession>
<dbReference type="EMBL" id="JARKNE010000006">
    <property type="protein sequence ID" value="KAK5824844.1"/>
    <property type="molecule type" value="Genomic_DNA"/>
</dbReference>
<name>A0ABR0PKR1_GOSAR</name>
<evidence type="ECO:0000313" key="3">
    <source>
        <dbReference type="Proteomes" id="UP001358586"/>
    </source>
</evidence>
<evidence type="ECO:0000313" key="2">
    <source>
        <dbReference type="EMBL" id="KAK5824844.1"/>
    </source>
</evidence>
<organism evidence="2 3">
    <name type="scientific">Gossypium arboreum</name>
    <name type="common">Tree cotton</name>
    <name type="synonym">Gossypium nanking</name>
    <dbReference type="NCBI Taxonomy" id="29729"/>
    <lineage>
        <taxon>Eukaryota</taxon>
        <taxon>Viridiplantae</taxon>
        <taxon>Streptophyta</taxon>
        <taxon>Embryophyta</taxon>
        <taxon>Tracheophyta</taxon>
        <taxon>Spermatophyta</taxon>
        <taxon>Magnoliopsida</taxon>
        <taxon>eudicotyledons</taxon>
        <taxon>Gunneridae</taxon>
        <taxon>Pentapetalae</taxon>
        <taxon>rosids</taxon>
        <taxon>malvids</taxon>
        <taxon>Malvales</taxon>
        <taxon>Malvaceae</taxon>
        <taxon>Malvoideae</taxon>
        <taxon>Gossypium</taxon>
    </lineage>
</organism>
<evidence type="ECO:0000256" key="1">
    <source>
        <dbReference type="SAM" id="MobiDB-lite"/>
    </source>
</evidence>
<keyword evidence="3" id="KW-1185">Reference proteome</keyword>
<feature type="compositionally biased region" description="Basic and acidic residues" evidence="1">
    <location>
        <begin position="47"/>
        <end position="62"/>
    </location>
</feature>
<proteinExistence type="predicted"/>
<gene>
    <name evidence="2" type="ORF">PVK06_019628</name>
</gene>
<reference evidence="2 3" key="1">
    <citation type="submission" date="2023-03" db="EMBL/GenBank/DDBJ databases">
        <title>WGS of Gossypium arboreum.</title>
        <authorList>
            <person name="Yu D."/>
        </authorList>
    </citation>
    <scope>NUCLEOTIDE SEQUENCE [LARGE SCALE GENOMIC DNA]</scope>
    <source>
        <tissue evidence="2">Leaf</tissue>
    </source>
</reference>
<feature type="region of interest" description="Disordered" evidence="1">
    <location>
        <begin position="39"/>
        <end position="63"/>
    </location>
</feature>
<protein>
    <submittedName>
        <fullName evidence="2">Uncharacterized protein</fullName>
    </submittedName>
</protein>
<comment type="caution">
    <text evidence="2">The sequence shown here is derived from an EMBL/GenBank/DDBJ whole genome shotgun (WGS) entry which is preliminary data.</text>
</comment>